<reference evidence="2" key="2">
    <citation type="journal article" date="2023" name="Int. J. Mol. Sci.">
        <title>De Novo Assembly and Annotation of 11 Diverse Shrub Willow (Salix) Genomes Reveals Novel Gene Organization in Sex-Linked Regions.</title>
        <authorList>
            <person name="Hyden B."/>
            <person name="Feng K."/>
            <person name="Yates T.B."/>
            <person name="Jawdy S."/>
            <person name="Cereghino C."/>
            <person name="Smart L.B."/>
            <person name="Muchero W."/>
        </authorList>
    </citation>
    <scope>NUCLEOTIDE SEQUENCE [LARGE SCALE GENOMIC DNA]</scope>
    <source>
        <tissue evidence="2">Shoot tip</tissue>
    </source>
</reference>
<sequence length="86" mass="9527">MLRPHLSGVHSLRKDQTLPVQAVILLVQVVVEHLTRLRGAQALNITGCVSILKRHAGGYSPDSNGGGRDEWRVPPLDGHGWRNDFR</sequence>
<evidence type="ECO:0000256" key="1">
    <source>
        <dbReference type="SAM" id="MobiDB-lite"/>
    </source>
</evidence>
<proteinExistence type="predicted"/>
<feature type="region of interest" description="Disordered" evidence="1">
    <location>
        <begin position="58"/>
        <end position="86"/>
    </location>
</feature>
<gene>
    <name evidence="2" type="ORF">OIU85_010522</name>
</gene>
<dbReference type="Proteomes" id="UP001151529">
    <property type="component" value="Chromosome 15Z"/>
</dbReference>
<evidence type="ECO:0000313" key="3">
    <source>
        <dbReference type="Proteomes" id="UP001151529"/>
    </source>
</evidence>
<dbReference type="EMBL" id="JAPFFL010000015">
    <property type="protein sequence ID" value="KAJ6677363.1"/>
    <property type="molecule type" value="Genomic_DNA"/>
</dbReference>
<reference evidence="2" key="1">
    <citation type="submission" date="2022-11" db="EMBL/GenBank/DDBJ databases">
        <authorList>
            <person name="Hyden B.L."/>
            <person name="Feng K."/>
            <person name="Yates T."/>
            <person name="Jawdy S."/>
            <person name="Smart L.B."/>
            <person name="Muchero W."/>
        </authorList>
    </citation>
    <scope>NUCLEOTIDE SEQUENCE</scope>
    <source>
        <tissue evidence="2">Shoot tip</tissue>
    </source>
</reference>
<accession>A0A9Q0NWT8</accession>
<comment type="caution">
    <text evidence="2">The sequence shown here is derived from an EMBL/GenBank/DDBJ whole genome shotgun (WGS) entry which is preliminary data.</text>
</comment>
<dbReference type="AlphaFoldDB" id="A0A9Q0NWT8"/>
<evidence type="ECO:0000313" key="2">
    <source>
        <dbReference type="EMBL" id="KAJ6677363.1"/>
    </source>
</evidence>
<keyword evidence="3" id="KW-1185">Reference proteome</keyword>
<organism evidence="2 3">
    <name type="scientific">Salix viminalis</name>
    <name type="common">Common osier</name>
    <name type="synonym">Basket willow</name>
    <dbReference type="NCBI Taxonomy" id="40686"/>
    <lineage>
        <taxon>Eukaryota</taxon>
        <taxon>Viridiplantae</taxon>
        <taxon>Streptophyta</taxon>
        <taxon>Embryophyta</taxon>
        <taxon>Tracheophyta</taxon>
        <taxon>Spermatophyta</taxon>
        <taxon>Magnoliopsida</taxon>
        <taxon>eudicotyledons</taxon>
        <taxon>Gunneridae</taxon>
        <taxon>Pentapetalae</taxon>
        <taxon>rosids</taxon>
        <taxon>fabids</taxon>
        <taxon>Malpighiales</taxon>
        <taxon>Salicaceae</taxon>
        <taxon>Saliceae</taxon>
        <taxon>Salix</taxon>
    </lineage>
</organism>
<protein>
    <submittedName>
        <fullName evidence="2">Uncharacterized protein</fullName>
    </submittedName>
</protein>
<name>A0A9Q0NWT8_SALVM</name>